<dbReference type="HOGENOM" id="CLU_067419_0_0_1"/>
<evidence type="ECO:0000256" key="7">
    <source>
        <dbReference type="ARBA" id="ARBA00025769"/>
    </source>
</evidence>
<proteinExistence type="evidence at protein level"/>
<dbReference type="GO" id="GO:0005737">
    <property type="term" value="C:cytoplasm"/>
    <property type="evidence" value="ECO:0000318"/>
    <property type="project" value="GO_Central"/>
</dbReference>
<keyword evidence="3" id="KW-0479">Metal-binding</keyword>
<reference evidence="10 12" key="1">
    <citation type="submission" date="2008-03" db="EMBL/GenBank/DDBJ databases">
        <title>Annotation of Ixodes scapularis.</title>
        <authorList>
            <consortium name="Ixodes scapularis Genome Project Consortium"/>
            <person name="Caler E."/>
            <person name="Hannick L.I."/>
            <person name="Bidwell S."/>
            <person name="Joardar V."/>
            <person name="Thiagarajan M."/>
            <person name="Amedeo P."/>
            <person name="Galinsky K.J."/>
            <person name="Schobel S."/>
            <person name="Inman J."/>
            <person name="Hostetler J."/>
            <person name="Miller J."/>
            <person name="Hammond M."/>
            <person name="Megy K."/>
            <person name="Lawson D."/>
            <person name="Kodira C."/>
            <person name="Sutton G."/>
            <person name="Meyer J."/>
            <person name="Hill C.A."/>
            <person name="Birren B."/>
            <person name="Nene V."/>
            <person name="Collins F."/>
            <person name="Alarcon-Chaidez F."/>
            <person name="Wikel S."/>
            <person name="Strausberg R."/>
        </authorList>
    </citation>
    <scope>NUCLEOTIDE SEQUENCE [LARGE SCALE GENOMIC DNA]</scope>
    <source>
        <strain evidence="12">Wikel</strain>
        <strain evidence="10">Wikel colony</strain>
    </source>
</reference>
<accession>B7PN33</accession>
<name>B7PN33_IXOSC</name>
<dbReference type="GO" id="GO:0008296">
    <property type="term" value="F:3'-5'-DNA exonuclease activity"/>
    <property type="evidence" value="ECO:0000318"/>
    <property type="project" value="GO_Central"/>
</dbReference>
<keyword evidence="4" id="KW-0378">Hydrolase</keyword>
<protein>
    <recommendedName>
        <fullName evidence="9">Exonuclease domain-containing protein</fullName>
    </recommendedName>
</protein>
<dbReference type="AlphaFoldDB" id="B7PN33"/>
<dbReference type="VEuPathDB" id="VectorBase:ISCP_000843"/>
<dbReference type="VEuPathDB" id="VectorBase:ISCI005318"/>
<reference evidence="11" key="2">
    <citation type="submission" date="2020-05" db="UniProtKB">
        <authorList>
            <consortium name="EnsemblMetazoa"/>
        </authorList>
    </citation>
    <scope>IDENTIFICATION</scope>
    <source>
        <strain evidence="11">wikel</strain>
    </source>
</reference>
<feature type="region of interest" description="Disordered" evidence="8">
    <location>
        <begin position="161"/>
        <end position="192"/>
    </location>
</feature>
<evidence type="ECO:0000256" key="5">
    <source>
        <dbReference type="ARBA" id="ARBA00022839"/>
    </source>
</evidence>
<dbReference type="InterPro" id="IPR013520">
    <property type="entry name" value="Ribonucl_H"/>
</dbReference>
<dbReference type="InParanoid" id="B7PN33"/>
<feature type="domain" description="Exonuclease" evidence="9">
    <location>
        <begin position="6"/>
        <end position="264"/>
    </location>
</feature>
<dbReference type="OrthoDB" id="10250935at2759"/>
<dbReference type="GO" id="GO:0003676">
    <property type="term" value="F:nucleic acid binding"/>
    <property type="evidence" value="ECO:0007669"/>
    <property type="project" value="InterPro"/>
</dbReference>
<evidence type="ECO:0000256" key="3">
    <source>
        <dbReference type="ARBA" id="ARBA00022723"/>
    </source>
</evidence>
<evidence type="ECO:0000256" key="2">
    <source>
        <dbReference type="ARBA" id="ARBA00022722"/>
    </source>
</evidence>
<dbReference type="EnsemblMetazoa" id="ISCW005318-RA">
    <property type="protein sequence ID" value="ISCW005318-PA"/>
    <property type="gene ID" value="ISCW005318"/>
</dbReference>
<dbReference type="InterPro" id="IPR012337">
    <property type="entry name" value="RNaseH-like_sf"/>
</dbReference>
<dbReference type="PaxDb" id="6945-B7PN33"/>
<keyword evidence="5" id="KW-0269">Exonuclease</keyword>
<dbReference type="EMBL" id="ABJB011048839">
    <property type="status" value="NOT_ANNOTATED_CDS"/>
    <property type="molecule type" value="Genomic_DNA"/>
</dbReference>
<evidence type="ECO:0000313" key="12">
    <source>
        <dbReference type="Proteomes" id="UP000001555"/>
    </source>
</evidence>
<dbReference type="Proteomes" id="UP000001555">
    <property type="component" value="Unassembled WGS sequence"/>
</dbReference>
<dbReference type="SMART" id="SM00479">
    <property type="entry name" value="EXOIII"/>
    <property type="match status" value="1"/>
</dbReference>
<organism>
    <name type="scientific">Ixodes scapularis</name>
    <name type="common">Black-legged tick</name>
    <name type="synonym">Deer tick</name>
    <dbReference type="NCBI Taxonomy" id="6945"/>
    <lineage>
        <taxon>Eukaryota</taxon>
        <taxon>Metazoa</taxon>
        <taxon>Ecdysozoa</taxon>
        <taxon>Arthropoda</taxon>
        <taxon>Chelicerata</taxon>
        <taxon>Arachnida</taxon>
        <taxon>Acari</taxon>
        <taxon>Parasitiformes</taxon>
        <taxon>Ixodida</taxon>
        <taxon>Ixodoidea</taxon>
        <taxon>Ixodidae</taxon>
        <taxon>Ixodinae</taxon>
        <taxon>Ixodes</taxon>
    </lineage>
</organism>
<dbReference type="EMBL" id="DS749781">
    <property type="protein sequence ID" value="EEC08005.1"/>
    <property type="molecule type" value="Genomic_DNA"/>
</dbReference>
<dbReference type="GO" id="GO:0046872">
    <property type="term" value="F:metal ion binding"/>
    <property type="evidence" value="ECO:0007669"/>
    <property type="project" value="UniProtKB-KW"/>
</dbReference>
<dbReference type="EMBL" id="ABJB010351313">
    <property type="status" value="NOT_ANNOTATED_CDS"/>
    <property type="molecule type" value="Genomic_DNA"/>
</dbReference>
<dbReference type="STRING" id="6945.B7PN33"/>
<dbReference type="EMBL" id="ABJB011001646">
    <property type="status" value="NOT_ANNOTATED_CDS"/>
    <property type="molecule type" value="Genomic_DNA"/>
</dbReference>
<evidence type="ECO:0000256" key="4">
    <source>
        <dbReference type="ARBA" id="ARBA00022801"/>
    </source>
</evidence>
<keyword evidence="12" id="KW-1185">Reference proteome</keyword>
<dbReference type="Gene3D" id="3.30.420.10">
    <property type="entry name" value="Ribonuclease H-like superfamily/Ribonuclease H"/>
    <property type="match status" value="1"/>
</dbReference>
<sequence length="280" mass="31311">MPKYKVNITEIALVAVERTNFREGLRYVHKLTFCVRPRHAIMEDACRITGLDNEQLEGCPTFEMVAPLVERFLQVLPQPVCLLAYNGNGFDFPLLHAELQRCGVNFGPFLCCDAMPVIKELLRNPDLPEQLELAALEKLTPDFWKDFDECDMLDDDALRLSPTEVTPTKSRTVPTNAAPQKRHAPLRDLPPDKSARKSLFSVKKSVAGQAPAQNGARNGAKQSFTLGSVYKRLFGRPVQSAHNAEADCVALAEICCQLRESVLEYVDANCRSVVQVPPMW</sequence>
<evidence type="ECO:0000256" key="1">
    <source>
        <dbReference type="ARBA" id="ARBA00001946"/>
    </source>
</evidence>
<dbReference type="EMBL" id="ABJB011007140">
    <property type="status" value="NOT_ANNOTATED_CDS"/>
    <property type="molecule type" value="Genomic_DNA"/>
</dbReference>
<dbReference type="PANTHER" id="PTHR13058:SF19">
    <property type="entry name" value="LD40940P"/>
    <property type="match status" value="1"/>
</dbReference>
<dbReference type="SUPFAM" id="SSF53098">
    <property type="entry name" value="Ribonuclease H-like"/>
    <property type="match status" value="1"/>
</dbReference>
<dbReference type="InterPro" id="IPR036397">
    <property type="entry name" value="RNaseH_sf"/>
</dbReference>
<evidence type="ECO:0007829" key="13">
    <source>
        <dbReference type="PeptideAtlas" id="B7PN33"/>
    </source>
</evidence>
<keyword evidence="13" id="KW-1267">Proteomics identification</keyword>
<keyword evidence="2" id="KW-0540">Nuclease</keyword>
<gene>
    <name evidence="10" type="ORF">IscW_ISCW005318</name>
</gene>
<evidence type="ECO:0000313" key="10">
    <source>
        <dbReference type="EMBL" id="EEC08005.1"/>
    </source>
</evidence>
<evidence type="ECO:0000256" key="6">
    <source>
        <dbReference type="ARBA" id="ARBA00022842"/>
    </source>
</evidence>
<evidence type="ECO:0000259" key="9">
    <source>
        <dbReference type="SMART" id="SM00479"/>
    </source>
</evidence>
<feature type="compositionally biased region" description="Polar residues" evidence="8">
    <location>
        <begin position="163"/>
        <end position="178"/>
    </location>
</feature>
<comment type="cofactor">
    <cofactor evidence="1">
        <name>Mg(2+)</name>
        <dbReference type="ChEBI" id="CHEBI:18420"/>
    </cofactor>
</comment>
<dbReference type="FunCoup" id="B7PN33">
    <property type="interactions" value="65"/>
</dbReference>
<dbReference type="InterPro" id="IPR040393">
    <property type="entry name" value="TREX1/2"/>
</dbReference>
<evidence type="ECO:0000313" key="11">
    <source>
        <dbReference type="EnsemblMetazoa" id="ISCW005318-PA"/>
    </source>
</evidence>
<dbReference type="VEuPathDB" id="VectorBase:ISCW005318"/>
<evidence type="ECO:0000256" key="8">
    <source>
        <dbReference type="SAM" id="MobiDB-lite"/>
    </source>
</evidence>
<keyword evidence="6" id="KW-0460">Magnesium</keyword>
<comment type="similarity">
    <text evidence="7">Belongs to the exonuclease superfamily. TREX family.</text>
</comment>
<dbReference type="GO" id="GO:0006308">
    <property type="term" value="P:DNA catabolic process"/>
    <property type="evidence" value="ECO:0000318"/>
    <property type="project" value="GO_Central"/>
</dbReference>
<dbReference type="PANTHER" id="PTHR13058">
    <property type="entry name" value="THREE PRIME REPAIR EXONUCLEASE 1, 2"/>
    <property type="match status" value="1"/>
</dbReference>